<keyword evidence="2" id="KW-1185">Reference proteome</keyword>
<gene>
    <name evidence="1" type="ORF">H2198_000850</name>
</gene>
<dbReference type="EMBL" id="JAPDRQ010000009">
    <property type="protein sequence ID" value="KAJ9663333.1"/>
    <property type="molecule type" value="Genomic_DNA"/>
</dbReference>
<organism evidence="1 2">
    <name type="scientific">Neophaeococcomyces mojaviensis</name>
    <dbReference type="NCBI Taxonomy" id="3383035"/>
    <lineage>
        <taxon>Eukaryota</taxon>
        <taxon>Fungi</taxon>
        <taxon>Dikarya</taxon>
        <taxon>Ascomycota</taxon>
        <taxon>Pezizomycotina</taxon>
        <taxon>Eurotiomycetes</taxon>
        <taxon>Chaetothyriomycetidae</taxon>
        <taxon>Chaetothyriales</taxon>
        <taxon>Chaetothyriales incertae sedis</taxon>
        <taxon>Neophaeococcomyces</taxon>
    </lineage>
</organism>
<dbReference type="Proteomes" id="UP001172386">
    <property type="component" value="Unassembled WGS sequence"/>
</dbReference>
<accession>A0ACC3AIK6</accession>
<evidence type="ECO:0000313" key="2">
    <source>
        <dbReference type="Proteomes" id="UP001172386"/>
    </source>
</evidence>
<reference evidence="1" key="1">
    <citation type="submission" date="2022-10" db="EMBL/GenBank/DDBJ databases">
        <title>Culturing micro-colonial fungi from biological soil crusts in the Mojave desert and describing Neophaeococcomyces mojavensis, and introducing the new genera and species Taxawa tesnikishii.</title>
        <authorList>
            <person name="Kurbessoian T."/>
            <person name="Stajich J.E."/>
        </authorList>
    </citation>
    <scope>NUCLEOTIDE SEQUENCE</scope>
    <source>
        <strain evidence="1">JES_112</strain>
    </source>
</reference>
<sequence length="367" mass="40886">MCWPYIGVCPGIDYYEQPIKYCHNLISELDKFEVHKGSKEYMSGDLRAPPHVEVCNRDDHTVSEYRMTGIARTIRKYDALLYHNGVDKGRNGKLKEEWALCNHCVDLVRTPLFKAVLDNFMEDWVNEDLGELAAKFKRIEEKAATANDAVGAETLGSASVGGCVLDSTDFTLQPVRSSRSGQNKRHASNTSAFDSSNMSRSKRTRSSIIPRTHLPTEAPSTNGHTANGTTKARSSRTTSAPPTPVVHSLNINNGLVNLLQTETKLRRQVTDFQCHLQTLSTEFESLTNESVAIDGKIESLQKQIEELKSKQVEIKQQILEHEIQSNAAKEASKRSEARHARVSERIASIQSLLNVVDGDEDDEDDGS</sequence>
<comment type="caution">
    <text evidence="1">The sequence shown here is derived from an EMBL/GenBank/DDBJ whole genome shotgun (WGS) entry which is preliminary data.</text>
</comment>
<name>A0ACC3AIK6_9EURO</name>
<proteinExistence type="predicted"/>
<evidence type="ECO:0000313" key="1">
    <source>
        <dbReference type="EMBL" id="KAJ9663333.1"/>
    </source>
</evidence>
<protein>
    <submittedName>
        <fullName evidence="1">Uncharacterized protein</fullName>
    </submittedName>
</protein>